<proteinExistence type="inferred from homology"/>
<keyword evidence="7 9" id="KW-0624">Polysaccharide degradation</keyword>
<gene>
    <name evidence="10" type="ORF">GPJ59_00600</name>
</gene>
<evidence type="ECO:0000256" key="8">
    <source>
        <dbReference type="PROSITE-ProRule" id="PRU10057"/>
    </source>
</evidence>
<dbReference type="SUPFAM" id="SSF51989">
    <property type="entry name" value="Glycosyl hydrolases family 6, cellulases"/>
    <property type="match status" value="1"/>
</dbReference>
<evidence type="ECO:0000256" key="1">
    <source>
        <dbReference type="ARBA" id="ARBA00022729"/>
    </source>
</evidence>
<feature type="active site" description="Proton donor" evidence="8">
    <location>
        <position position="152"/>
    </location>
</feature>
<dbReference type="Pfam" id="PF01341">
    <property type="entry name" value="Glyco_hydro_6"/>
    <property type="match status" value="1"/>
</dbReference>
<evidence type="ECO:0000256" key="2">
    <source>
        <dbReference type="ARBA" id="ARBA00022801"/>
    </source>
</evidence>
<name>A0ABS6YY74_9ACTN</name>
<accession>A0ABS6YY74</accession>
<feature type="signal peptide" evidence="9">
    <location>
        <begin position="1"/>
        <end position="30"/>
    </location>
</feature>
<protein>
    <recommendedName>
        <fullName evidence="9">Glucanase</fullName>
        <ecNumber evidence="9">3.2.1.-</ecNumber>
    </recommendedName>
</protein>
<organism evidence="10 11">
    <name type="scientific">Streptomyces bambusae</name>
    <dbReference type="NCBI Taxonomy" id="1550616"/>
    <lineage>
        <taxon>Bacteria</taxon>
        <taxon>Bacillati</taxon>
        <taxon>Actinomycetota</taxon>
        <taxon>Actinomycetes</taxon>
        <taxon>Kitasatosporales</taxon>
        <taxon>Streptomycetaceae</taxon>
        <taxon>Streptomyces</taxon>
    </lineage>
</organism>
<sequence length="324" mass="33545">MRKSVRAASALLAGVLTTGLALIDAGPAYAADPTTMTSGFYTDPDNSALRWANANPGDGRAAAIRTSIAHTPAARWFGNWSGDIGTAVGAYVGRADSHDKLPILVAYNIPDRDICAGHSGGGAGSRAAYDAWIAAFASGIGNRPAVVVLEPDALGHESCMTADQIAERNAMLKNAIAQFKAKAPNTWVYLDAGNPGWIDAPTMARQLAAAGVSGARGFVLNVSNYFTTDQNTSYGNAVNSALGSYGYTKPFVVDTSRNGNGSNGQWCNPAGRRIGTPSRRGAGGAEMLLWIKIPGESDGNCGAGAGSSAGQFLPEVAYKMIYGY</sequence>
<keyword evidence="6 9" id="KW-0326">Glycosidase</keyword>
<keyword evidence="4" id="KW-1015">Disulfide bond</keyword>
<dbReference type="EMBL" id="WTFF01000002">
    <property type="protein sequence ID" value="MBW5480433.1"/>
    <property type="molecule type" value="Genomic_DNA"/>
</dbReference>
<comment type="caution">
    <text evidence="10">The sequence shown here is derived from an EMBL/GenBank/DDBJ whole genome shotgun (WGS) entry which is preliminary data.</text>
</comment>
<comment type="similarity">
    <text evidence="9">Belongs to the glycosyl hydrolase family 6.</text>
</comment>
<keyword evidence="3 9" id="KW-0136">Cellulose degradation</keyword>
<dbReference type="RefSeq" id="WP_219664139.1">
    <property type="nucleotide sequence ID" value="NZ_WTFF01000002.1"/>
</dbReference>
<dbReference type="InterPro" id="IPR036434">
    <property type="entry name" value="Beta_cellobiohydrolase_sf"/>
</dbReference>
<feature type="chain" id="PRO_5045013587" description="Glucanase" evidence="9">
    <location>
        <begin position="31"/>
        <end position="324"/>
    </location>
</feature>
<evidence type="ECO:0000256" key="7">
    <source>
        <dbReference type="ARBA" id="ARBA00023326"/>
    </source>
</evidence>
<keyword evidence="5 9" id="KW-0119">Carbohydrate metabolism</keyword>
<dbReference type="PROSITE" id="PS00656">
    <property type="entry name" value="GLYCOSYL_HYDROL_F6_2"/>
    <property type="match status" value="1"/>
</dbReference>
<evidence type="ECO:0000256" key="9">
    <source>
        <dbReference type="RuleBase" id="RU361186"/>
    </source>
</evidence>
<evidence type="ECO:0000313" key="10">
    <source>
        <dbReference type="EMBL" id="MBW5480433.1"/>
    </source>
</evidence>
<evidence type="ECO:0000256" key="6">
    <source>
        <dbReference type="ARBA" id="ARBA00023295"/>
    </source>
</evidence>
<dbReference type="InterPro" id="IPR016288">
    <property type="entry name" value="Beta_cellobiohydrolase"/>
</dbReference>
<evidence type="ECO:0000256" key="4">
    <source>
        <dbReference type="ARBA" id="ARBA00023157"/>
    </source>
</evidence>
<dbReference type="PANTHER" id="PTHR34876">
    <property type="match status" value="1"/>
</dbReference>
<dbReference type="PIRSF" id="PIRSF001100">
    <property type="entry name" value="Beta_cellobiohydrolase"/>
    <property type="match status" value="1"/>
</dbReference>
<dbReference type="Proteomes" id="UP000812013">
    <property type="component" value="Unassembled WGS sequence"/>
</dbReference>
<dbReference type="EC" id="3.2.1.-" evidence="9"/>
<dbReference type="PANTHER" id="PTHR34876:SF4">
    <property type="entry name" value="1,4-BETA-D-GLUCAN CELLOBIOHYDROLASE C-RELATED"/>
    <property type="match status" value="1"/>
</dbReference>
<evidence type="ECO:0000256" key="5">
    <source>
        <dbReference type="ARBA" id="ARBA00023277"/>
    </source>
</evidence>
<dbReference type="Gene3D" id="3.20.20.40">
    <property type="entry name" value="1, 4-beta cellobiohydrolase"/>
    <property type="match status" value="1"/>
</dbReference>
<evidence type="ECO:0000256" key="3">
    <source>
        <dbReference type="ARBA" id="ARBA00023001"/>
    </source>
</evidence>
<reference evidence="10 11" key="1">
    <citation type="submission" date="2019-12" db="EMBL/GenBank/DDBJ databases">
        <title>Genome sequence of Streptomyces bambusae.</title>
        <authorList>
            <person name="Bansal K."/>
            <person name="Choksket S."/>
            <person name="Korpole S."/>
            <person name="Patil P.B."/>
        </authorList>
    </citation>
    <scope>NUCLEOTIDE SEQUENCE [LARGE SCALE GENOMIC DNA]</scope>
    <source>
        <strain evidence="10 11">SK60</strain>
    </source>
</reference>
<keyword evidence="2 9" id="KW-0378">Hydrolase</keyword>
<dbReference type="PRINTS" id="PR00733">
    <property type="entry name" value="GLHYDRLASE6"/>
</dbReference>
<dbReference type="InterPro" id="IPR001524">
    <property type="entry name" value="Glyco_hydro_6_CS"/>
</dbReference>
<keyword evidence="1 9" id="KW-0732">Signal</keyword>
<evidence type="ECO:0000313" key="11">
    <source>
        <dbReference type="Proteomes" id="UP000812013"/>
    </source>
</evidence>
<keyword evidence="11" id="KW-1185">Reference proteome</keyword>